<evidence type="ECO:0000313" key="3">
    <source>
        <dbReference type="Proteomes" id="UP000050786"/>
    </source>
</evidence>
<name>A0A0P1E477_9RHOB</name>
<organism evidence="2 3">
    <name type="scientific">Ruegeria atlantica</name>
    <dbReference type="NCBI Taxonomy" id="81569"/>
    <lineage>
        <taxon>Bacteria</taxon>
        <taxon>Pseudomonadati</taxon>
        <taxon>Pseudomonadota</taxon>
        <taxon>Alphaproteobacteria</taxon>
        <taxon>Rhodobacterales</taxon>
        <taxon>Roseobacteraceae</taxon>
        <taxon>Ruegeria</taxon>
    </lineage>
</organism>
<keyword evidence="3" id="KW-1185">Reference proteome</keyword>
<dbReference type="AlphaFoldDB" id="A0A0P1E477"/>
<proteinExistence type="predicted"/>
<evidence type="ECO:0000256" key="1">
    <source>
        <dbReference type="SAM" id="Coils"/>
    </source>
</evidence>
<dbReference type="EMBL" id="CYPS01000011">
    <property type="protein sequence ID" value="CUH42041.1"/>
    <property type="molecule type" value="Genomic_DNA"/>
</dbReference>
<dbReference type="Proteomes" id="UP000050786">
    <property type="component" value="Unassembled WGS sequence"/>
</dbReference>
<feature type="coiled-coil region" evidence="1">
    <location>
        <begin position="54"/>
        <end position="81"/>
    </location>
</feature>
<sequence>MLHPNLISEFVSAYQTEFNRLTVEISKSKTEQEQAKTTKQIDKIVDAIAEGMFHPSLKAKMDDLEARKKELEAELSASPQERPVLLHPGLADLYKEKVADLSDALNNPSTKTEATSIIRGLLTEIRLLPVDGKLLIELVGELAGLLALGQTKTASERCASGRSATLVAGVGFAQDPTLNEVSINV</sequence>
<reference evidence="3" key="1">
    <citation type="submission" date="2015-09" db="EMBL/GenBank/DDBJ databases">
        <authorList>
            <person name="Rodrigo-Torres L."/>
            <person name="Arahal D.R."/>
        </authorList>
    </citation>
    <scope>NUCLEOTIDE SEQUENCE [LARGE SCALE GENOMIC DNA]</scope>
    <source>
        <strain evidence="3">CECT 4293</strain>
    </source>
</reference>
<evidence type="ECO:0008006" key="4">
    <source>
        <dbReference type="Google" id="ProtNLM"/>
    </source>
</evidence>
<dbReference type="RefSeq" id="WP_058272157.1">
    <property type="nucleotide sequence ID" value="NZ_CYPS01000011.1"/>
</dbReference>
<evidence type="ECO:0000313" key="2">
    <source>
        <dbReference type="EMBL" id="CUH42041.1"/>
    </source>
</evidence>
<accession>A0A0P1E477</accession>
<keyword evidence="1" id="KW-0175">Coiled coil</keyword>
<gene>
    <name evidence="2" type="ORF">RUM4293_00926</name>
</gene>
<protein>
    <recommendedName>
        <fullName evidence="4">Recombinase</fullName>
    </recommendedName>
</protein>